<name>A0A9W6WJ74_CANBO</name>
<dbReference type="AlphaFoldDB" id="A0A9W6WJ74"/>
<dbReference type="Pfam" id="PF13949">
    <property type="entry name" value="ALIX_LYPXL_bnd"/>
    <property type="match status" value="1"/>
</dbReference>
<evidence type="ECO:0000313" key="3">
    <source>
        <dbReference type="EMBL" id="GME77064.1"/>
    </source>
</evidence>
<dbReference type="Gene3D" id="1.20.140.50">
    <property type="entry name" value="alix/aip1 like domains"/>
    <property type="match status" value="1"/>
</dbReference>
<feature type="compositionally biased region" description="Polar residues" evidence="1">
    <location>
        <begin position="251"/>
        <end position="278"/>
    </location>
</feature>
<dbReference type="GO" id="GO:0005768">
    <property type="term" value="C:endosome"/>
    <property type="evidence" value="ECO:0007669"/>
    <property type="project" value="TreeGrafter"/>
</dbReference>
<dbReference type="PANTHER" id="PTHR23030:SF30">
    <property type="entry name" value="TYROSINE-PROTEIN PHOSPHATASE NON-RECEPTOR TYPE 23"/>
    <property type="match status" value="1"/>
</dbReference>
<comment type="caution">
    <text evidence="3">The sequence shown here is derived from an EMBL/GenBank/DDBJ whole genome shotgun (WGS) entry which is preliminary data.</text>
</comment>
<accession>A0A9W6WJ74</accession>
<feature type="compositionally biased region" description="Polar residues" evidence="1">
    <location>
        <begin position="162"/>
        <end position="172"/>
    </location>
</feature>
<feature type="compositionally biased region" description="Low complexity" evidence="1">
    <location>
        <begin position="196"/>
        <end position="244"/>
    </location>
</feature>
<gene>
    <name evidence="3" type="ORF">Cboi02_000541200</name>
</gene>
<keyword evidence="4" id="KW-1185">Reference proteome</keyword>
<organism evidence="3 4">
    <name type="scientific">Candida boidinii</name>
    <name type="common">Yeast</name>
    <dbReference type="NCBI Taxonomy" id="5477"/>
    <lineage>
        <taxon>Eukaryota</taxon>
        <taxon>Fungi</taxon>
        <taxon>Dikarya</taxon>
        <taxon>Ascomycota</taxon>
        <taxon>Saccharomycotina</taxon>
        <taxon>Pichiomycetes</taxon>
        <taxon>Pichiales</taxon>
        <taxon>Pichiaceae</taxon>
        <taxon>Ogataea</taxon>
        <taxon>Ogataea/Candida clade</taxon>
    </lineage>
</organism>
<evidence type="ECO:0000256" key="1">
    <source>
        <dbReference type="SAM" id="MobiDB-lite"/>
    </source>
</evidence>
<dbReference type="PANTHER" id="PTHR23030">
    <property type="entry name" value="PCD6 INTERACTING PROTEIN-RELATED"/>
    <property type="match status" value="1"/>
</dbReference>
<dbReference type="Proteomes" id="UP001165120">
    <property type="component" value="Unassembled WGS sequence"/>
</dbReference>
<dbReference type="InterPro" id="IPR025304">
    <property type="entry name" value="ALIX_V_dom"/>
</dbReference>
<evidence type="ECO:0000259" key="2">
    <source>
        <dbReference type="Pfam" id="PF13949"/>
    </source>
</evidence>
<protein>
    <submittedName>
        <fullName evidence="3">Unnamed protein product</fullName>
    </submittedName>
</protein>
<dbReference type="GO" id="GO:0043328">
    <property type="term" value="P:protein transport to vacuole involved in ubiquitin-dependent protein catabolic process via the multivesicular body sorting pathway"/>
    <property type="evidence" value="ECO:0007669"/>
    <property type="project" value="TreeGrafter"/>
</dbReference>
<dbReference type="EMBL" id="BSXN01002594">
    <property type="protein sequence ID" value="GME77064.1"/>
    <property type="molecule type" value="Genomic_DNA"/>
</dbReference>
<proteinExistence type="predicted"/>
<evidence type="ECO:0000313" key="4">
    <source>
        <dbReference type="Proteomes" id="UP001165120"/>
    </source>
</evidence>
<dbReference type="Gene3D" id="1.20.120.560">
    <property type="entry name" value="alix/aip1 in complex with the ypdl late domain"/>
    <property type="match status" value="1"/>
</dbReference>
<feature type="domain" description="ALIX V-shaped" evidence="2">
    <location>
        <begin position="2"/>
        <end position="132"/>
    </location>
</feature>
<sequence>MIHQDDISNILILNKKSNSDMDEVFKQELKKFKPYQDRILETIDTQTPLISDLKILMSDIFDDPIIKKNLKLKQKDLSTKKSITNKFISAYENWKTYKSGIEQGYGFYDQLSNIVNSIKTNIQNFLSSRIQESQNLIQQINSRAPNRDQELLKERLSQYSYSPKNSISSTGGSNAAPPLPSLPTNNLPTGIASFSGYQQPPQQYTQQYGQQPQQYSQQPQQYSQQPQQYAQQPQQYAQQPQQQQRDYSTEGFYNTPSAYDPSLYSNFNSSRSGSQTNYPQQPPPPPY</sequence>
<feature type="region of interest" description="Disordered" evidence="1">
    <location>
        <begin position="162"/>
        <end position="287"/>
    </location>
</feature>
<reference evidence="3" key="1">
    <citation type="submission" date="2023-04" db="EMBL/GenBank/DDBJ databases">
        <title>Candida boidinii NBRC 10035.</title>
        <authorList>
            <person name="Ichikawa N."/>
            <person name="Sato H."/>
            <person name="Tonouchi N."/>
        </authorList>
    </citation>
    <scope>NUCLEOTIDE SEQUENCE</scope>
    <source>
        <strain evidence="3">NBRC 10035</strain>
    </source>
</reference>